<proteinExistence type="predicted"/>
<dbReference type="EMBL" id="JBHSJG010000002">
    <property type="protein sequence ID" value="MFC4986258.1"/>
    <property type="molecule type" value="Genomic_DNA"/>
</dbReference>
<reference evidence="1 2" key="1">
    <citation type="journal article" date="2019" name="Int. J. Syst. Evol. Microbiol.">
        <title>The Global Catalogue of Microorganisms (GCM) 10K type strain sequencing project: providing services to taxonomists for standard genome sequencing and annotation.</title>
        <authorList>
            <consortium name="The Broad Institute Genomics Platform"/>
            <consortium name="The Broad Institute Genome Sequencing Center for Infectious Disease"/>
            <person name="Wu L."/>
            <person name="Ma J."/>
        </authorList>
    </citation>
    <scope>NUCLEOTIDE SEQUENCE [LARGE SCALE GENOMIC DNA]</scope>
    <source>
        <strain evidence="1 2">CGMCC 1.15824</strain>
    </source>
</reference>
<protein>
    <recommendedName>
        <fullName evidence="3">Alcohol dehydrogenase</fullName>
    </recommendedName>
</protein>
<sequence length="67" mass="7549">MVTNELDFRGSLGMPPAQYPEMLEMVETGKLDPEAIVSETIALEDTQDRLDAMTEYRTHGFPVIAEF</sequence>
<dbReference type="Gene3D" id="3.40.50.720">
    <property type="entry name" value="NAD(P)-binding Rossmann-like Domain"/>
    <property type="match status" value="1"/>
</dbReference>
<gene>
    <name evidence="1" type="ORF">ACFPFO_00400</name>
</gene>
<comment type="caution">
    <text evidence="1">The sequence shown here is derived from an EMBL/GenBank/DDBJ whole genome shotgun (WGS) entry which is preliminary data.</text>
</comment>
<dbReference type="RefSeq" id="WP_224926147.1">
    <property type="nucleotide sequence ID" value="NZ_JAIVEF010000059.1"/>
</dbReference>
<organism evidence="1 2">
    <name type="scientific">Saliphagus infecundisoli</name>
    <dbReference type="NCBI Taxonomy" id="1849069"/>
    <lineage>
        <taxon>Archaea</taxon>
        <taxon>Methanobacteriati</taxon>
        <taxon>Methanobacteriota</taxon>
        <taxon>Stenosarchaea group</taxon>
        <taxon>Halobacteria</taxon>
        <taxon>Halobacteriales</taxon>
        <taxon>Natrialbaceae</taxon>
        <taxon>Saliphagus</taxon>
    </lineage>
</organism>
<evidence type="ECO:0000313" key="2">
    <source>
        <dbReference type="Proteomes" id="UP001595925"/>
    </source>
</evidence>
<dbReference type="Proteomes" id="UP001595925">
    <property type="component" value="Unassembled WGS sequence"/>
</dbReference>
<evidence type="ECO:0008006" key="3">
    <source>
        <dbReference type="Google" id="ProtNLM"/>
    </source>
</evidence>
<keyword evidence="2" id="KW-1185">Reference proteome</keyword>
<dbReference type="AlphaFoldDB" id="A0ABD5Q920"/>
<dbReference type="Gene3D" id="3.90.180.10">
    <property type="entry name" value="Medium-chain alcohol dehydrogenases, catalytic domain"/>
    <property type="match status" value="1"/>
</dbReference>
<name>A0ABD5Q920_9EURY</name>
<evidence type="ECO:0000313" key="1">
    <source>
        <dbReference type="EMBL" id="MFC4986258.1"/>
    </source>
</evidence>
<accession>A0ABD5Q920</accession>